<gene>
    <name evidence="2" type="ORF">GWK16_14265</name>
</gene>
<dbReference type="Proteomes" id="UP000548582">
    <property type="component" value="Unassembled WGS sequence"/>
</dbReference>
<dbReference type="InterPro" id="IPR036866">
    <property type="entry name" value="RibonucZ/Hydroxyglut_hydro"/>
</dbReference>
<keyword evidence="2" id="KW-0378">Hydrolase</keyword>
<dbReference type="PANTHER" id="PTHR42663:SF6">
    <property type="entry name" value="HYDROLASE C777.06C-RELATED"/>
    <property type="match status" value="1"/>
</dbReference>
<proteinExistence type="predicted"/>
<feature type="domain" description="Metallo-beta-lactamase" evidence="1">
    <location>
        <begin position="39"/>
        <end position="232"/>
    </location>
</feature>
<keyword evidence="3" id="KW-1185">Reference proteome</keyword>
<comment type="caution">
    <text evidence="2">The sequence shown here is derived from an EMBL/GenBank/DDBJ whole genome shotgun (WGS) entry which is preliminary data.</text>
</comment>
<dbReference type="Gene3D" id="3.60.15.10">
    <property type="entry name" value="Ribonuclease Z/Hydroxyacylglutathione hydrolase-like"/>
    <property type="match status" value="1"/>
</dbReference>
<dbReference type="PANTHER" id="PTHR42663">
    <property type="entry name" value="HYDROLASE C777.06C-RELATED-RELATED"/>
    <property type="match status" value="1"/>
</dbReference>
<name>A0A848ED37_9PROT</name>
<dbReference type="EMBL" id="JABBKX010000004">
    <property type="protein sequence ID" value="NMJ42411.1"/>
    <property type="molecule type" value="Genomic_DNA"/>
</dbReference>
<dbReference type="SMART" id="SM00849">
    <property type="entry name" value="Lactamase_B"/>
    <property type="match status" value="1"/>
</dbReference>
<reference evidence="2 3" key="1">
    <citation type="submission" date="2020-03" db="EMBL/GenBank/DDBJ databases">
        <authorList>
            <person name="Sun Q."/>
        </authorList>
    </citation>
    <scope>NUCLEOTIDE SEQUENCE [LARGE SCALE GENOMIC DNA]</scope>
    <source>
        <strain evidence="2 3">JC162</strain>
    </source>
</reference>
<accession>A0A848ED37</accession>
<dbReference type="AlphaFoldDB" id="A0A848ED37"/>
<dbReference type="GO" id="GO:0016787">
    <property type="term" value="F:hydrolase activity"/>
    <property type="evidence" value="ECO:0007669"/>
    <property type="project" value="UniProtKB-KW"/>
</dbReference>
<evidence type="ECO:0000313" key="3">
    <source>
        <dbReference type="Proteomes" id="UP000548582"/>
    </source>
</evidence>
<evidence type="ECO:0000313" key="2">
    <source>
        <dbReference type="EMBL" id="NMJ42411.1"/>
    </source>
</evidence>
<sequence length="262" mass="28572">MKVTILGCGGSGGVPQIGGEDGAGWWGACDPTNPLNQRTRSSILIEGGAGGRLLVDTGPDLRTQLLACRVPSVDAILYTHDHADHIMGMDEVRILNRLVGRPLEAFGMERTLAILKQRFDYAFLPATGPVFYRPAVDPVPLQAGDVVTMAGHRVQTFLQDHAVMDTLGVRVGDFAYSTDLVHLPEESLALLHGLDTWVVGCFQRRPHKVHANLDQVLDWVARLRPRRTVLTHMSPDMDHGWMLANLPPGVEPAHDGMVLTSA</sequence>
<dbReference type="SUPFAM" id="SSF56281">
    <property type="entry name" value="Metallo-hydrolase/oxidoreductase"/>
    <property type="match status" value="1"/>
</dbReference>
<dbReference type="Pfam" id="PF12706">
    <property type="entry name" value="Lactamase_B_2"/>
    <property type="match status" value="1"/>
</dbReference>
<dbReference type="CDD" id="cd16279">
    <property type="entry name" value="metallo-hydrolase-like_MBL-fold"/>
    <property type="match status" value="1"/>
</dbReference>
<protein>
    <submittedName>
        <fullName evidence="2">MBL fold metallo-hydrolase</fullName>
    </submittedName>
</protein>
<dbReference type="InterPro" id="IPR001279">
    <property type="entry name" value="Metallo-B-lactamas"/>
</dbReference>
<evidence type="ECO:0000259" key="1">
    <source>
        <dbReference type="SMART" id="SM00849"/>
    </source>
</evidence>
<organism evidence="2 3">
    <name type="scientific">Neoroseomonas marina</name>
    <dbReference type="NCBI Taxonomy" id="1232220"/>
    <lineage>
        <taxon>Bacteria</taxon>
        <taxon>Pseudomonadati</taxon>
        <taxon>Pseudomonadota</taxon>
        <taxon>Alphaproteobacteria</taxon>
        <taxon>Acetobacterales</taxon>
        <taxon>Acetobacteraceae</taxon>
        <taxon>Neoroseomonas</taxon>
    </lineage>
</organism>
<dbReference type="RefSeq" id="WP_170054762.1">
    <property type="nucleotide sequence ID" value="NZ_JABBKX010000004.1"/>
</dbReference>